<dbReference type="EMBL" id="APKE01000026">
    <property type="protein sequence ID" value="KAF0675428.1"/>
    <property type="molecule type" value="Genomic_DNA"/>
</dbReference>
<evidence type="ECO:0000259" key="4">
    <source>
        <dbReference type="Pfam" id="PF13778"/>
    </source>
</evidence>
<proteinExistence type="predicted"/>
<gene>
    <name evidence="5" type="ORF">PMES_02318</name>
</gene>
<feature type="chain" id="PRO_5038011296" description="DUF4174 domain-containing protein" evidence="3">
    <location>
        <begin position="23"/>
        <end position="192"/>
    </location>
</feature>
<comment type="caution">
    <text evidence="5">The sequence shown here is derived from an EMBL/GenBank/DDBJ whole genome shotgun (WGS) entry which is preliminary data.</text>
</comment>
<evidence type="ECO:0000313" key="5">
    <source>
        <dbReference type="EMBL" id="KAF0675428.1"/>
    </source>
</evidence>
<feature type="signal peptide" evidence="3">
    <location>
        <begin position="1"/>
        <end position="22"/>
    </location>
</feature>
<name>A0A921NXP6_9RHOB</name>
<feature type="region of interest" description="Disordered" evidence="2">
    <location>
        <begin position="24"/>
        <end position="57"/>
    </location>
</feature>
<sequence length="192" mass="20645">MLMIRILALGAALTVAALPSGAQQAMPSADGQEGRAAAGDAPQVGKAPSAADPATGTPVLLAPVDRWREDPKVALEAVDVSLEAFRWIARPVVVFADSPADPAFARQLDLLAARADDLALRDVVVITDTDPAAMSPLRAKLRPRGFMLALIGKDGGVKLRKPFPWDVRELTRSIDKMPLRRQELRERQNANQ</sequence>
<evidence type="ECO:0000256" key="1">
    <source>
        <dbReference type="ARBA" id="ARBA00022729"/>
    </source>
</evidence>
<protein>
    <recommendedName>
        <fullName evidence="4">DUF4174 domain-containing protein</fullName>
    </recommendedName>
</protein>
<evidence type="ECO:0000256" key="2">
    <source>
        <dbReference type="SAM" id="MobiDB-lite"/>
    </source>
</evidence>
<dbReference type="Proteomes" id="UP000698242">
    <property type="component" value="Unassembled WGS sequence"/>
</dbReference>
<feature type="domain" description="DUF4174" evidence="4">
    <location>
        <begin position="82"/>
        <end position="183"/>
    </location>
</feature>
<dbReference type="AlphaFoldDB" id="A0A921NXP6"/>
<keyword evidence="6" id="KW-1185">Reference proteome</keyword>
<organism evidence="5 6">
    <name type="scientific">Profundibacterium mesophilum KAUST100406-0324</name>
    <dbReference type="NCBI Taxonomy" id="1037889"/>
    <lineage>
        <taxon>Bacteria</taxon>
        <taxon>Pseudomonadati</taxon>
        <taxon>Pseudomonadota</taxon>
        <taxon>Alphaproteobacteria</taxon>
        <taxon>Rhodobacterales</taxon>
        <taxon>Roseobacteraceae</taxon>
        <taxon>Profundibacterium</taxon>
    </lineage>
</organism>
<evidence type="ECO:0000256" key="3">
    <source>
        <dbReference type="SAM" id="SignalP"/>
    </source>
</evidence>
<keyword evidence="1 3" id="KW-0732">Signal</keyword>
<accession>A0A921NXP6</accession>
<reference evidence="5" key="1">
    <citation type="submission" date="2013-03" db="EMBL/GenBank/DDBJ databases">
        <title>Genome Sequence of the Profundibacterium mesophilum strain KAUST100406-0324T from Red Sea, a novel genus in the family Rhodobacteraceae.</title>
        <authorList>
            <person name="Essack M."/>
            <person name="Alam I."/>
            <person name="Lafi F."/>
            <person name="Alawi W."/>
            <person name="Kamanu F."/>
            <person name="Al-Suwailem A."/>
            <person name="Lee O.O."/>
            <person name="Xu Y."/>
            <person name="Bajic V."/>
            <person name="Qian P.-Y."/>
            <person name="Archer J."/>
        </authorList>
    </citation>
    <scope>NUCLEOTIDE SEQUENCE</scope>
    <source>
        <strain evidence="5">KAUST100406-0324</strain>
    </source>
</reference>
<dbReference type="RefSeq" id="WP_236549783.1">
    <property type="nucleotide sequence ID" value="NZ_APKE01000026.1"/>
</dbReference>
<evidence type="ECO:0000313" key="6">
    <source>
        <dbReference type="Proteomes" id="UP000698242"/>
    </source>
</evidence>
<dbReference type="Pfam" id="PF13778">
    <property type="entry name" value="DUF4174"/>
    <property type="match status" value="1"/>
</dbReference>
<dbReference type="InterPro" id="IPR025232">
    <property type="entry name" value="DUF4174"/>
</dbReference>